<dbReference type="Proteomes" id="UP000663929">
    <property type="component" value="Chromosome"/>
</dbReference>
<accession>A0A8A4TTC4</accession>
<reference evidence="1" key="1">
    <citation type="submission" date="2021-03" db="EMBL/GenBank/DDBJ databases">
        <title>Acanthopleuribacteraceae sp. M133.</title>
        <authorList>
            <person name="Wang G."/>
        </authorList>
    </citation>
    <scope>NUCLEOTIDE SEQUENCE</scope>
    <source>
        <strain evidence="1">M133</strain>
    </source>
</reference>
<proteinExistence type="predicted"/>
<evidence type="ECO:0000313" key="1">
    <source>
        <dbReference type="EMBL" id="QTD53216.1"/>
    </source>
</evidence>
<name>A0A8A4TTC4_SULCO</name>
<keyword evidence="2" id="KW-1185">Reference proteome</keyword>
<gene>
    <name evidence="1" type="ORF">J3U87_12235</name>
</gene>
<dbReference type="RefSeq" id="WP_237383316.1">
    <property type="nucleotide sequence ID" value="NZ_CP071793.1"/>
</dbReference>
<sequence length="492" mass="52386">MKWSSLFPIALCTLLSTTLWAGEWVVPWLSNRDGEWSSAITINNHGTEPVTYSLHAVRANGESQTIDGLSIGAQGQVILDAADTFDQLGSGGGFALFVSSSSDSLSIGAKVASLNTASQDSPALAGAINAKNAYTRLVFPSMPYAFGANSAAVLVNMGDEPIDVVLQLFGTQGLLLTSAPITLQPRTPSPQLMALVFPELVDDTYIVVDTQAPLIGAAFNFNAQNEPSLMNAEPVPTADLDELTPLLMAMDTAGTLASGYGDSTEVVLGKNTPSPAVDKREDCPAITREFNPTQEESFLTATLDYGTGCTSMFGVFHSGSVSLTLSREGSLTAGWMSGMLGFDEFVTRYQGENFSIDGQVRAEGSTATRNFTLAGDWRAEADSDRYGVYGQVDAEVFLSANWRDNMFEVYGSYQTDITNSGYQYSISGEVPQNDPLQFDFATCIWPIDGTVTFTVTSGYSYSGSIDFGTGDCQTAVVTVAGQSQTLDLSGIY</sequence>
<dbReference type="EMBL" id="CP071793">
    <property type="protein sequence ID" value="QTD53216.1"/>
    <property type="molecule type" value="Genomic_DNA"/>
</dbReference>
<evidence type="ECO:0000313" key="2">
    <source>
        <dbReference type="Proteomes" id="UP000663929"/>
    </source>
</evidence>
<dbReference type="AlphaFoldDB" id="A0A8A4TTC4"/>
<protein>
    <submittedName>
        <fullName evidence="1">Uncharacterized protein</fullName>
    </submittedName>
</protein>
<organism evidence="1 2">
    <name type="scientific">Sulfidibacter corallicola</name>
    <dbReference type="NCBI Taxonomy" id="2818388"/>
    <lineage>
        <taxon>Bacteria</taxon>
        <taxon>Pseudomonadati</taxon>
        <taxon>Acidobacteriota</taxon>
        <taxon>Holophagae</taxon>
        <taxon>Acanthopleuribacterales</taxon>
        <taxon>Acanthopleuribacteraceae</taxon>
        <taxon>Sulfidibacter</taxon>
    </lineage>
</organism>
<dbReference type="KEGG" id="scor:J3U87_12235"/>